<feature type="domain" description="bAvd-like" evidence="1">
    <location>
        <begin position="15"/>
        <end position="119"/>
    </location>
</feature>
<dbReference type="NCBIfam" id="NF033474">
    <property type="entry name" value="DivGenRetAVD"/>
    <property type="match status" value="1"/>
</dbReference>
<gene>
    <name evidence="2" type="ORF">PS2015_1917</name>
</gene>
<dbReference type="Proteomes" id="UP000065641">
    <property type="component" value="Chromosome"/>
</dbReference>
<dbReference type="Pfam" id="PF22296">
    <property type="entry name" value="bAvd"/>
    <property type="match status" value="1"/>
</dbReference>
<accession>A0A0S2KEU4</accession>
<name>A0A0S2KEU4_9GAMM</name>
<dbReference type="CDD" id="cd16376">
    <property type="entry name" value="Avd_like"/>
    <property type="match status" value="1"/>
</dbReference>
<keyword evidence="2" id="KW-0689">Ribosomal protein</keyword>
<organism evidence="2 3">
    <name type="scientific">Pseudohongiella spirulinae</name>
    <dbReference type="NCBI Taxonomy" id="1249552"/>
    <lineage>
        <taxon>Bacteria</taxon>
        <taxon>Pseudomonadati</taxon>
        <taxon>Pseudomonadota</taxon>
        <taxon>Gammaproteobacteria</taxon>
        <taxon>Pseudomonadales</taxon>
        <taxon>Pseudohongiellaceae</taxon>
        <taxon>Pseudohongiella</taxon>
    </lineage>
</organism>
<evidence type="ECO:0000259" key="1">
    <source>
        <dbReference type="Pfam" id="PF22296"/>
    </source>
</evidence>
<dbReference type="InterPro" id="IPR055360">
    <property type="entry name" value="bAvd"/>
</dbReference>
<keyword evidence="2" id="KW-0687">Ribonucleoprotein</keyword>
<dbReference type="RefSeq" id="WP_237113307.1">
    <property type="nucleotide sequence ID" value="NZ_CP013189.1"/>
</dbReference>
<sequence length="128" mass="15257">MSRSLQRKPEKITDLLIRQKVEDMIDYGYIALRQFPKSERHVLSAEIRQCMWSILRCVIKCNLARDKRAALLQLDVELNVLRSFLRRAMQYQFLQFKKFEHWSKLNDEIGRMIGGWIKSQSQASRGVR</sequence>
<dbReference type="AlphaFoldDB" id="A0A0S2KEU4"/>
<proteinExistence type="predicted"/>
<evidence type="ECO:0000313" key="3">
    <source>
        <dbReference type="Proteomes" id="UP000065641"/>
    </source>
</evidence>
<dbReference type="KEGG" id="pspi:PS2015_1917"/>
<dbReference type="PATRIC" id="fig|1249552.3.peg.1926"/>
<dbReference type="SUPFAM" id="SSF158446">
    <property type="entry name" value="IVS-encoded protein-like"/>
    <property type="match status" value="1"/>
</dbReference>
<dbReference type="STRING" id="1249552.PS2015_1917"/>
<dbReference type="Gene3D" id="1.20.1440.60">
    <property type="entry name" value="23S rRNA-intervening sequence"/>
    <property type="match status" value="1"/>
</dbReference>
<dbReference type="EMBL" id="CP013189">
    <property type="protein sequence ID" value="ALO46564.1"/>
    <property type="molecule type" value="Genomic_DNA"/>
</dbReference>
<evidence type="ECO:0000313" key="2">
    <source>
        <dbReference type="EMBL" id="ALO46564.1"/>
    </source>
</evidence>
<protein>
    <submittedName>
        <fullName evidence="2">S23 ribosomal protein</fullName>
    </submittedName>
</protein>
<keyword evidence="3" id="KW-1185">Reference proteome</keyword>
<reference evidence="2 3" key="1">
    <citation type="submission" date="2015-11" db="EMBL/GenBank/DDBJ databases">
        <authorList>
            <person name="Zhang Y."/>
            <person name="Guo Z."/>
        </authorList>
    </citation>
    <scope>NUCLEOTIDE SEQUENCE [LARGE SCALE GENOMIC DNA]</scope>
    <source>
        <strain evidence="2 3">KCTC 32221</strain>
    </source>
</reference>
<dbReference type="GO" id="GO:0005840">
    <property type="term" value="C:ribosome"/>
    <property type="evidence" value="ECO:0007669"/>
    <property type="project" value="UniProtKB-KW"/>
</dbReference>
<dbReference type="InterPro" id="IPR036583">
    <property type="entry name" value="23S_rRNA_IVS_sf"/>
</dbReference>